<evidence type="ECO:0000313" key="3">
    <source>
        <dbReference type="EMBL" id="TPE43386.1"/>
    </source>
</evidence>
<feature type="transmembrane region" description="Helical" evidence="1">
    <location>
        <begin position="12"/>
        <end position="40"/>
    </location>
</feature>
<dbReference type="Gene3D" id="1.20.144.10">
    <property type="entry name" value="Phosphatidic acid phosphatase type 2/haloperoxidase"/>
    <property type="match status" value="2"/>
</dbReference>
<keyword evidence="1" id="KW-0472">Membrane</keyword>
<keyword evidence="1" id="KW-0812">Transmembrane</keyword>
<dbReference type="EMBL" id="VFRQ01000007">
    <property type="protein sequence ID" value="TPE43386.1"/>
    <property type="molecule type" value="Genomic_DNA"/>
</dbReference>
<dbReference type="PANTHER" id="PTHR14969:SF13">
    <property type="entry name" value="AT30094P"/>
    <property type="match status" value="1"/>
</dbReference>
<protein>
    <submittedName>
        <fullName evidence="3">Phosphatase PAP2 family protein</fullName>
    </submittedName>
</protein>
<dbReference type="InterPro" id="IPR036938">
    <property type="entry name" value="PAP2/HPO_sf"/>
</dbReference>
<organism evidence="3 4">
    <name type="scientific">Pontibacter mangrovi</name>
    <dbReference type="NCBI Taxonomy" id="2589816"/>
    <lineage>
        <taxon>Bacteria</taxon>
        <taxon>Pseudomonadati</taxon>
        <taxon>Bacteroidota</taxon>
        <taxon>Cytophagia</taxon>
        <taxon>Cytophagales</taxon>
        <taxon>Hymenobacteraceae</taxon>
        <taxon>Pontibacter</taxon>
    </lineage>
</organism>
<dbReference type="InterPro" id="IPR000326">
    <property type="entry name" value="PAP2/HPO"/>
</dbReference>
<feature type="transmembrane region" description="Helical" evidence="1">
    <location>
        <begin position="172"/>
        <end position="191"/>
    </location>
</feature>
<feature type="transmembrane region" description="Helical" evidence="1">
    <location>
        <begin position="85"/>
        <end position="103"/>
    </location>
</feature>
<evidence type="ECO:0000256" key="1">
    <source>
        <dbReference type="SAM" id="Phobius"/>
    </source>
</evidence>
<sequence>MKTLPRLKYAARALLHALALLSVKFLTLTFLFLLCLYALFQLVHEVFSEGDTGFDTRMFDIAQSLSSPGMTHFMRHVSFFGSDEYLIVAMALSVLVLSFYRSMQWNSLRMLLISFTVSVLNTFLKHYFVRPRPELGLLVVPGLSFPSGHAMIGGVFYGVLGYIIWTTVSRKVWRWVLISLLTLFVLLIGFSRVYLRVHYATDVAAGYLFGILWLMLSLYLMSRLERFYVKRYKKYLGSYRLKPIQK</sequence>
<dbReference type="RefSeq" id="WP_140622332.1">
    <property type="nucleotide sequence ID" value="NZ_VFRQ01000007.1"/>
</dbReference>
<feature type="transmembrane region" description="Helical" evidence="1">
    <location>
        <begin position="203"/>
        <end position="221"/>
    </location>
</feature>
<gene>
    <name evidence="3" type="ORF">FJM65_14875</name>
</gene>
<reference evidence="3 4" key="1">
    <citation type="submission" date="2019-06" db="EMBL/GenBank/DDBJ databases">
        <title>A novel bacterium of genus Pontibacter, isolated from marine sediment.</title>
        <authorList>
            <person name="Huang H."/>
            <person name="Mo K."/>
            <person name="Hu Y."/>
        </authorList>
    </citation>
    <scope>NUCLEOTIDE SEQUENCE [LARGE SCALE GENOMIC DNA]</scope>
    <source>
        <strain evidence="3 4">HB172049</strain>
    </source>
</reference>
<feature type="domain" description="Phosphatidic acid phosphatase type 2/haloperoxidase" evidence="2">
    <location>
        <begin position="107"/>
        <end position="218"/>
    </location>
</feature>
<dbReference type="SUPFAM" id="SSF48317">
    <property type="entry name" value="Acid phosphatase/Vanadium-dependent haloperoxidase"/>
    <property type="match status" value="1"/>
</dbReference>
<dbReference type="PANTHER" id="PTHR14969">
    <property type="entry name" value="SPHINGOSINE-1-PHOSPHATE PHOSPHOHYDROLASE"/>
    <property type="match status" value="1"/>
</dbReference>
<feature type="transmembrane region" description="Helical" evidence="1">
    <location>
        <begin position="110"/>
        <end position="128"/>
    </location>
</feature>
<dbReference type="Pfam" id="PF01569">
    <property type="entry name" value="PAP2"/>
    <property type="match status" value="1"/>
</dbReference>
<accession>A0A501WD24</accession>
<dbReference type="CDD" id="cd03392">
    <property type="entry name" value="PAP2_like_2"/>
    <property type="match status" value="1"/>
</dbReference>
<feature type="transmembrane region" description="Helical" evidence="1">
    <location>
        <begin position="148"/>
        <end position="165"/>
    </location>
</feature>
<keyword evidence="1" id="KW-1133">Transmembrane helix</keyword>
<proteinExistence type="predicted"/>
<evidence type="ECO:0000259" key="2">
    <source>
        <dbReference type="SMART" id="SM00014"/>
    </source>
</evidence>
<name>A0A501WD24_9BACT</name>
<evidence type="ECO:0000313" key="4">
    <source>
        <dbReference type="Proteomes" id="UP000316727"/>
    </source>
</evidence>
<dbReference type="SMART" id="SM00014">
    <property type="entry name" value="acidPPc"/>
    <property type="match status" value="1"/>
</dbReference>
<keyword evidence="4" id="KW-1185">Reference proteome</keyword>
<dbReference type="AlphaFoldDB" id="A0A501WD24"/>
<dbReference type="OrthoDB" id="9773582at2"/>
<dbReference type="Proteomes" id="UP000316727">
    <property type="component" value="Unassembled WGS sequence"/>
</dbReference>
<comment type="caution">
    <text evidence="3">The sequence shown here is derived from an EMBL/GenBank/DDBJ whole genome shotgun (WGS) entry which is preliminary data.</text>
</comment>